<dbReference type="AlphaFoldDB" id="A0A1F2UIM9"/>
<gene>
    <name evidence="1" type="ORF">A2074_00645</name>
</gene>
<accession>A0A1F2UIM9</accession>
<proteinExistence type="predicted"/>
<evidence type="ECO:0000313" key="2">
    <source>
        <dbReference type="Proteomes" id="UP000178086"/>
    </source>
</evidence>
<dbReference type="PANTHER" id="PTHR30087:SF1">
    <property type="entry name" value="HYPOTHETICAL CYTOSOLIC PROTEIN"/>
    <property type="match status" value="1"/>
</dbReference>
<protein>
    <submittedName>
        <fullName evidence="1">Uncharacterized protein</fullName>
    </submittedName>
</protein>
<reference evidence="1 2" key="1">
    <citation type="journal article" date="2016" name="Nat. Commun.">
        <title>Thousands of microbial genomes shed light on interconnected biogeochemical processes in an aquifer system.</title>
        <authorList>
            <person name="Anantharaman K."/>
            <person name="Brown C.T."/>
            <person name="Hug L.A."/>
            <person name="Sharon I."/>
            <person name="Castelle C.J."/>
            <person name="Probst A.J."/>
            <person name="Thomas B.C."/>
            <person name="Singh A."/>
            <person name="Wilkins M.J."/>
            <person name="Karaoz U."/>
            <person name="Brodie E.L."/>
            <person name="Williams K.H."/>
            <person name="Hubbard S.S."/>
            <person name="Banfield J.F."/>
        </authorList>
    </citation>
    <scope>NUCLEOTIDE SEQUENCE [LARGE SCALE GENOMIC DNA]</scope>
</reference>
<comment type="caution">
    <text evidence="1">The sequence shown here is derived from an EMBL/GenBank/DDBJ whole genome shotgun (WGS) entry which is preliminary data.</text>
</comment>
<evidence type="ECO:0000313" key="1">
    <source>
        <dbReference type="EMBL" id="OFW32874.1"/>
    </source>
</evidence>
<name>A0A1F2UIM9_9ACTN</name>
<organism evidence="1 2">
    <name type="scientific">Candidatus Aquicultor primus</name>
    <dbReference type="NCBI Taxonomy" id="1797195"/>
    <lineage>
        <taxon>Bacteria</taxon>
        <taxon>Bacillati</taxon>
        <taxon>Actinomycetota</taxon>
        <taxon>Candidatus Aquicultoria</taxon>
        <taxon>Candidatus Aquicultorales</taxon>
        <taxon>Candidatus Aquicultoraceae</taxon>
        <taxon>Candidatus Aquicultor</taxon>
    </lineage>
</organism>
<dbReference type="InterPro" id="IPR007553">
    <property type="entry name" value="2-thiour_desulf"/>
</dbReference>
<dbReference type="EMBL" id="MELI01000083">
    <property type="protein sequence ID" value="OFW32874.1"/>
    <property type="molecule type" value="Genomic_DNA"/>
</dbReference>
<dbReference type="Pfam" id="PF04463">
    <property type="entry name" value="2-thiour_desulf"/>
    <property type="match status" value="1"/>
</dbReference>
<dbReference type="Proteomes" id="UP000178086">
    <property type="component" value="Unassembled WGS sequence"/>
</dbReference>
<sequence length="148" mass="15177">MVSSCLAGLATRYDATAASCGRVVAALEQGVAIPFCPEQGGGLGTPRTPAEIVGGDGHDVLKGNARVITRNGEDVTEEFVQGARQMLILAQLTGASAAILKSRSPSCGAGTIYDGTFSGNMVEGDGVAAALLREAGLEIITEKEFKYD</sequence>
<dbReference type="PANTHER" id="PTHR30087">
    <property type="entry name" value="INNER MEMBRANE PROTEIN"/>
    <property type="match status" value="1"/>
</dbReference>